<protein>
    <submittedName>
        <fullName evidence="1">Nucleotidyl transferase AbiEii/AbiGii toxin family protein</fullName>
    </submittedName>
</protein>
<dbReference type="RefSeq" id="WP_228073671.1">
    <property type="nucleotide sequence ID" value="NZ_CP061205.1"/>
</dbReference>
<keyword evidence="2" id="KW-1185">Reference proteome</keyword>
<dbReference type="GO" id="GO:0016740">
    <property type="term" value="F:transferase activity"/>
    <property type="evidence" value="ECO:0007669"/>
    <property type="project" value="UniProtKB-KW"/>
</dbReference>
<dbReference type="Pfam" id="PF08843">
    <property type="entry name" value="AbiEii"/>
    <property type="match status" value="1"/>
</dbReference>
<keyword evidence="1" id="KW-0808">Transferase</keyword>
<organism evidence="1 2">
    <name type="scientific">Kordiimonas pumila</name>
    <dbReference type="NCBI Taxonomy" id="2161677"/>
    <lineage>
        <taxon>Bacteria</taxon>
        <taxon>Pseudomonadati</taxon>
        <taxon>Pseudomonadota</taxon>
        <taxon>Alphaproteobacteria</taxon>
        <taxon>Kordiimonadales</taxon>
        <taxon>Kordiimonadaceae</taxon>
        <taxon>Kordiimonas</taxon>
    </lineage>
</organism>
<dbReference type="EMBL" id="JBHRSL010000010">
    <property type="protein sequence ID" value="MFC3052285.1"/>
    <property type="molecule type" value="Genomic_DNA"/>
</dbReference>
<evidence type="ECO:0000313" key="2">
    <source>
        <dbReference type="Proteomes" id="UP001595444"/>
    </source>
</evidence>
<dbReference type="Gene3D" id="3.10.450.620">
    <property type="entry name" value="JHP933, nucleotidyltransferase-like core domain"/>
    <property type="match status" value="1"/>
</dbReference>
<accession>A0ABV7D5Z5</accession>
<gene>
    <name evidence="1" type="ORF">ACFOKA_10255</name>
</gene>
<comment type="caution">
    <text evidence="1">The sequence shown here is derived from an EMBL/GenBank/DDBJ whole genome shotgun (WGS) entry which is preliminary data.</text>
</comment>
<evidence type="ECO:0000313" key="1">
    <source>
        <dbReference type="EMBL" id="MFC3052285.1"/>
    </source>
</evidence>
<sequence>MITQEYKNQVQLLLKIIPAVAEQKCFALHGGTAINLFVLDMPRLSVDIDLTYLPLQNREQSLQGINDALLAIKAKLEANVPGIKISSKVQENADVKLICDDGTANVKIEVNTIKRGVLSQPSILPVTDAVQEEFGMFAAMPVVPEDELWGGKICAALDRQHPRDLFDMFKYFAMGNKLEVSRKGFMFMLMGHDRPFHEVLSPSRQNQEDAFTRKFAGMTSEPFTYADYEQTREKICNNILDILTDEDRKLLVSFTDCTPEWGEFAVFEKYPSIRWKLQNLEKFKRQQPKKHAAQVKQLKELLFT</sequence>
<dbReference type="InterPro" id="IPR014942">
    <property type="entry name" value="AbiEii"/>
</dbReference>
<dbReference type="Proteomes" id="UP001595444">
    <property type="component" value="Unassembled WGS sequence"/>
</dbReference>
<reference evidence="2" key="1">
    <citation type="journal article" date="2019" name="Int. J. Syst. Evol. Microbiol.">
        <title>The Global Catalogue of Microorganisms (GCM) 10K type strain sequencing project: providing services to taxonomists for standard genome sequencing and annotation.</title>
        <authorList>
            <consortium name="The Broad Institute Genomics Platform"/>
            <consortium name="The Broad Institute Genome Sequencing Center for Infectious Disease"/>
            <person name="Wu L."/>
            <person name="Ma J."/>
        </authorList>
    </citation>
    <scope>NUCLEOTIDE SEQUENCE [LARGE SCALE GENOMIC DNA]</scope>
    <source>
        <strain evidence="2">KCTC 62164</strain>
    </source>
</reference>
<name>A0ABV7D5Z5_9PROT</name>
<proteinExistence type="predicted"/>